<name>A0A8S5SCR9_9CAUD</name>
<proteinExistence type="predicted"/>
<evidence type="ECO:0000313" key="1">
    <source>
        <dbReference type="EMBL" id="DAF48463.1"/>
    </source>
</evidence>
<sequence>MEMVSIPLGQYEEFLSMRLELHLIYTKCRKEGAYAAGTFTEDMMKMLHPDLMPMHPEQCPAMPMKVPEVMPDA</sequence>
<accession>A0A8S5SCR9</accession>
<reference evidence="1" key="1">
    <citation type="journal article" date="2021" name="Proc. Natl. Acad. Sci. U.S.A.">
        <title>A Catalog of Tens of Thousands of Viruses from Human Metagenomes Reveals Hidden Associations with Chronic Diseases.</title>
        <authorList>
            <person name="Tisza M.J."/>
            <person name="Buck C.B."/>
        </authorList>
    </citation>
    <scope>NUCLEOTIDE SEQUENCE</scope>
    <source>
        <strain evidence="1">CtWhl2</strain>
    </source>
</reference>
<protein>
    <submittedName>
        <fullName evidence="1">Uncharacterized protein</fullName>
    </submittedName>
</protein>
<organism evidence="1">
    <name type="scientific">Siphoviridae sp. ctWhl2</name>
    <dbReference type="NCBI Taxonomy" id="2827885"/>
    <lineage>
        <taxon>Viruses</taxon>
        <taxon>Duplodnaviria</taxon>
        <taxon>Heunggongvirae</taxon>
        <taxon>Uroviricota</taxon>
        <taxon>Caudoviricetes</taxon>
    </lineage>
</organism>
<dbReference type="EMBL" id="BK032568">
    <property type="protein sequence ID" value="DAF48463.1"/>
    <property type="molecule type" value="Genomic_DNA"/>
</dbReference>